<evidence type="ECO:0000313" key="2">
    <source>
        <dbReference type="EMBL" id="SFW40497.1"/>
    </source>
</evidence>
<keyword evidence="1" id="KW-0472">Membrane</keyword>
<proteinExistence type="predicted"/>
<name>A0AA94HS78_DESDE</name>
<dbReference type="RefSeq" id="WP_015939335.1">
    <property type="nucleotide sequence ID" value="NZ_FPIW01000015.1"/>
</dbReference>
<evidence type="ECO:0000256" key="1">
    <source>
        <dbReference type="SAM" id="Phobius"/>
    </source>
</evidence>
<dbReference type="EMBL" id="FPIW01000015">
    <property type="protein sequence ID" value="SFW40497.1"/>
    <property type="molecule type" value="Genomic_DNA"/>
</dbReference>
<keyword evidence="1" id="KW-0812">Transmembrane</keyword>
<dbReference type="Proteomes" id="UP000182680">
    <property type="component" value="Unassembled WGS sequence"/>
</dbReference>
<gene>
    <name evidence="2" type="ORF">SAMN02910291_01175</name>
</gene>
<organism evidence="2 3">
    <name type="scientific">Desulfovibrio desulfuricans</name>
    <dbReference type="NCBI Taxonomy" id="876"/>
    <lineage>
        <taxon>Bacteria</taxon>
        <taxon>Pseudomonadati</taxon>
        <taxon>Thermodesulfobacteriota</taxon>
        <taxon>Desulfovibrionia</taxon>
        <taxon>Desulfovibrionales</taxon>
        <taxon>Desulfovibrionaceae</taxon>
        <taxon>Desulfovibrio</taxon>
    </lineage>
</organism>
<reference evidence="3" key="1">
    <citation type="submission" date="2016-11" db="EMBL/GenBank/DDBJ databases">
        <authorList>
            <person name="Jaros S."/>
            <person name="Januszkiewicz K."/>
            <person name="Wedrychowicz H."/>
        </authorList>
    </citation>
    <scope>NUCLEOTIDE SEQUENCE [LARGE SCALE GENOMIC DNA]</scope>
    <source>
        <strain evidence="3">DSM 7057</strain>
    </source>
</reference>
<protein>
    <submittedName>
        <fullName evidence="2">Uncharacterized protein</fullName>
    </submittedName>
</protein>
<keyword evidence="1" id="KW-1133">Transmembrane helix</keyword>
<feature type="transmembrane region" description="Helical" evidence="1">
    <location>
        <begin position="127"/>
        <end position="148"/>
    </location>
</feature>
<feature type="transmembrane region" description="Helical" evidence="1">
    <location>
        <begin position="68"/>
        <end position="89"/>
    </location>
</feature>
<accession>A0AA94HS78</accession>
<evidence type="ECO:0000313" key="3">
    <source>
        <dbReference type="Proteomes" id="UP000182680"/>
    </source>
</evidence>
<comment type="caution">
    <text evidence="2">The sequence shown here is derived from an EMBL/GenBank/DDBJ whole genome shotgun (WGS) entry which is preliminary data.</text>
</comment>
<sequence>MSAGKLLAPGLAWAGYLCLAGGAFALWLPVLGGLPFPVLVLAPVLRRVAGAQGDRVLLGHARWQMNTFWLLLMLLVALVALFGAVGVLFSDGKALDAVESIGSAYSAGNIGLGAVLERFWAISDIRYFTWGGLLWMGLALVWPLKRVLQGVWGMVARQSPARCGMRGKGAAFIAALVVQAGMLVAMLGLQRIALWGGWQ</sequence>
<dbReference type="AlphaFoldDB" id="A0AA94HS78"/>
<feature type="transmembrane region" description="Helical" evidence="1">
    <location>
        <begin position="169"/>
        <end position="189"/>
    </location>
</feature>